<evidence type="ECO:0000256" key="4">
    <source>
        <dbReference type="ARBA" id="ARBA00022771"/>
    </source>
</evidence>
<sequence>MKNWPNDAASTPQRGQPAAGSGVAISIESDCDDENESTAAEHDLLLPAASASASATASPLSLVTSTAGPSTSINMEQPNQQQPSRSNTNNGNTTGARPNNILASLLARQRSLTPLNSTPQNRRLQQSRSVGGANSHNNSLEEAPQAPATAPVSSPRQLGFWRMNLNEVFSLSTAPSTDALRSLIAHSNFRYQAAAPAPGGGGGGGAATGPVDNSLSQQQPPASAMPLNAEAEANNSNTSSSLRMSGNNNSSGMGRSISLREDELQTARLQHNTTRHAASVLGLSTTSPQSANQTASASAPTSPIEPPNGAGNGGNGNGNDNSADDDHVVNDLVVQILSHFVRYLPILCILLIKFVHDHLLGILDLFLLQLMMCYLNLGLMRQVARLAQKDCTVLLLNAGVAILVVLLRLSFATAPPDVFGLLVPPPKVYQLTKHQEHEHLKPDLDEHEQVPTTYEASIIFSEDVHQQKPVPLGMLLYYIAVSDLLVKMLTVLVKVCITMLPVSVIRLKVRARLYVVVEYLSQFYRALTPITQWFLYLYGSYEGLAVISGGLLASLYFGAKIFELTERGKSLKKSIATFRRDIDSERPPTKEELDAAGTVCPICHDAYNSPIILECGHIFCDECVQTWFKREQTCPMCRAKVSDDPAWQDGSTTYFHQLY</sequence>
<evidence type="ECO:0000259" key="12">
    <source>
        <dbReference type="PROSITE" id="PS50089"/>
    </source>
</evidence>
<evidence type="ECO:0000256" key="7">
    <source>
        <dbReference type="ARBA" id="ARBA00022989"/>
    </source>
</evidence>
<evidence type="ECO:0000256" key="5">
    <source>
        <dbReference type="ARBA" id="ARBA00022786"/>
    </source>
</evidence>
<keyword evidence="6" id="KW-0862">Zinc</keyword>
<evidence type="ECO:0000256" key="10">
    <source>
        <dbReference type="SAM" id="MobiDB-lite"/>
    </source>
</evidence>
<keyword evidence="7 11" id="KW-1133">Transmembrane helix</keyword>
<proteinExistence type="predicted"/>
<dbReference type="SMART" id="SM00184">
    <property type="entry name" value="RING"/>
    <property type="match status" value="1"/>
</dbReference>
<dbReference type="Gene3D" id="3.30.40.10">
    <property type="entry name" value="Zinc/RING finger domain, C3HC4 (zinc finger)"/>
    <property type="match status" value="1"/>
</dbReference>
<dbReference type="PROSITE" id="PS50089">
    <property type="entry name" value="ZF_RING_2"/>
    <property type="match status" value="1"/>
</dbReference>
<dbReference type="AlphaFoldDB" id="A0AAD4KC65"/>
<feature type="domain" description="RING-type" evidence="12">
    <location>
        <begin position="600"/>
        <end position="638"/>
    </location>
</feature>
<keyword evidence="4 9" id="KW-0863">Zinc-finger</keyword>
<comment type="subcellular location">
    <subcellularLocation>
        <location evidence="1">Membrane</location>
        <topology evidence="1">Multi-pass membrane protein</topology>
    </subcellularLocation>
</comment>
<dbReference type="InterPro" id="IPR013083">
    <property type="entry name" value="Znf_RING/FYVE/PHD"/>
</dbReference>
<feature type="compositionally biased region" description="Polar residues" evidence="10">
    <location>
        <begin position="285"/>
        <end position="301"/>
    </location>
</feature>
<evidence type="ECO:0000256" key="6">
    <source>
        <dbReference type="ARBA" id="ARBA00022833"/>
    </source>
</evidence>
<feature type="transmembrane region" description="Helical" evidence="11">
    <location>
        <begin position="475"/>
        <end position="497"/>
    </location>
</feature>
<dbReference type="InterPro" id="IPR044235">
    <property type="entry name" value="RNFT1/2"/>
</dbReference>
<dbReference type="PROSITE" id="PS00518">
    <property type="entry name" value="ZF_RING_1"/>
    <property type="match status" value="1"/>
</dbReference>
<dbReference type="GO" id="GO:0061630">
    <property type="term" value="F:ubiquitin protein ligase activity"/>
    <property type="evidence" value="ECO:0007669"/>
    <property type="project" value="InterPro"/>
</dbReference>
<dbReference type="Pfam" id="PF13920">
    <property type="entry name" value="zf-C3HC4_3"/>
    <property type="match status" value="1"/>
</dbReference>
<dbReference type="EMBL" id="JAJJHW010000014">
    <property type="protein sequence ID" value="KAH8388392.1"/>
    <property type="molecule type" value="Genomic_DNA"/>
</dbReference>
<protein>
    <recommendedName>
        <fullName evidence="12">RING-type domain-containing protein</fullName>
    </recommendedName>
</protein>
<dbReference type="InterPro" id="IPR001841">
    <property type="entry name" value="Znf_RING"/>
</dbReference>
<accession>A0AAD4KC65</accession>
<gene>
    <name evidence="13" type="ORF">KR093_005543</name>
</gene>
<dbReference type="GO" id="GO:1904294">
    <property type="term" value="P:positive regulation of ERAD pathway"/>
    <property type="evidence" value="ECO:0007669"/>
    <property type="project" value="InterPro"/>
</dbReference>
<organism evidence="13 14">
    <name type="scientific">Drosophila rubida</name>
    <dbReference type="NCBI Taxonomy" id="30044"/>
    <lineage>
        <taxon>Eukaryota</taxon>
        <taxon>Metazoa</taxon>
        <taxon>Ecdysozoa</taxon>
        <taxon>Arthropoda</taxon>
        <taxon>Hexapoda</taxon>
        <taxon>Insecta</taxon>
        <taxon>Pterygota</taxon>
        <taxon>Neoptera</taxon>
        <taxon>Endopterygota</taxon>
        <taxon>Diptera</taxon>
        <taxon>Brachycera</taxon>
        <taxon>Muscomorpha</taxon>
        <taxon>Ephydroidea</taxon>
        <taxon>Drosophilidae</taxon>
        <taxon>Drosophila</taxon>
    </lineage>
</organism>
<dbReference type="SUPFAM" id="SSF57850">
    <property type="entry name" value="RING/U-box"/>
    <property type="match status" value="1"/>
</dbReference>
<feature type="transmembrane region" description="Helical" evidence="11">
    <location>
        <begin position="391"/>
        <end position="411"/>
    </location>
</feature>
<keyword evidence="2 11" id="KW-0812">Transmembrane</keyword>
<dbReference type="PANTHER" id="PTHR15860">
    <property type="entry name" value="UNCHARACTERIZED RING FINGER-CONTAINING PROTEIN"/>
    <property type="match status" value="1"/>
</dbReference>
<comment type="caution">
    <text evidence="13">The sequence shown here is derived from an EMBL/GenBank/DDBJ whole genome shotgun (WGS) entry which is preliminary data.</text>
</comment>
<dbReference type="GO" id="GO:0016020">
    <property type="term" value="C:membrane"/>
    <property type="evidence" value="ECO:0007669"/>
    <property type="project" value="UniProtKB-SubCell"/>
</dbReference>
<evidence type="ECO:0000256" key="2">
    <source>
        <dbReference type="ARBA" id="ARBA00022692"/>
    </source>
</evidence>
<feature type="compositionally biased region" description="Polar residues" evidence="10">
    <location>
        <begin position="68"/>
        <end position="82"/>
    </location>
</feature>
<feature type="region of interest" description="Disordered" evidence="10">
    <location>
        <begin position="1"/>
        <end position="98"/>
    </location>
</feature>
<feature type="compositionally biased region" description="Polar residues" evidence="10">
    <location>
        <begin position="112"/>
        <end position="140"/>
    </location>
</feature>
<feature type="compositionally biased region" description="Polar residues" evidence="10">
    <location>
        <begin position="211"/>
        <end position="221"/>
    </location>
</feature>
<keyword evidence="14" id="KW-1185">Reference proteome</keyword>
<dbReference type="Proteomes" id="UP001200034">
    <property type="component" value="Unassembled WGS sequence"/>
</dbReference>
<feature type="region of interest" description="Disordered" evidence="10">
    <location>
        <begin position="285"/>
        <end position="323"/>
    </location>
</feature>
<keyword evidence="5" id="KW-0833">Ubl conjugation pathway</keyword>
<feature type="transmembrane region" description="Helical" evidence="11">
    <location>
        <begin position="533"/>
        <end position="559"/>
    </location>
</feature>
<evidence type="ECO:0000256" key="3">
    <source>
        <dbReference type="ARBA" id="ARBA00022723"/>
    </source>
</evidence>
<dbReference type="PANTHER" id="PTHR15860:SF0">
    <property type="entry name" value="LP20373P"/>
    <property type="match status" value="1"/>
</dbReference>
<name>A0AAD4KC65_9MUSC</name>
<keyword evidence="3" id="KW-0479">Metal-binding</keyword>
<feature type="compositionally biased region" description="Low complexity" evidence="10">
    <location>
        <begin position="45"/>
        <end position="67"/>
    </location>
</feature>
<feature type="region of interest" description="Disordered" evidence="10">
    <location>
        <begin position="195"/>
        <end position="255"/>
    </location>
</feature>
<evidence type="ECO:0000256" key="9">
    <source>
        <dbReference type="PROSITE-ProRule" id="PRU00175"/>
    </source>
</evidence>
<feature type="compositionally biased region" description="Low complexity" evidence="10">
    <location>
        <begin position="83"/>
        <end position="98"/>
    </location>
</feature>
<evidence type="ECO:0000313" key="13">
    <source>
        <dbReference type="EMBL" id="KAH8388392.1"/>
    </source>
</evidence>
<evidence type="ECO:0000256" key="1">
    <source>
        <dbReference type="ARBA" id="ARBA00004141"/>
    </source>
</evidence>
<feature type="compositionally biased region" description="Low complexity" evidence="10">
    <location>
        <begin position="228"/>
        <end position="255"/>
    </location>
</feature>
<evidence type="ECO:0000256" key="11">
    <source>
        <dbReference type="SAM" id="Phobius"/>
    </source>
</evidence>
<reference evidence="13" key="1">
    <citation type="journal article" date="2021" name="Mol. Ecol. Resour.">
        <title>Phylogenomic analyses of the genus Drosophila reveals genomic signals of climate adaptation.</title>
        <authorList>
            <person name="Li F."/>
            <person name="Rane R.V."/>
            <person name="Luria V."/>
            <person name="Xiong Z."/>
            <person name="Chen J."/>
            <person name="Li Z."/>
            <person name="Catullo R.A."/>
            <person name="Griffin P.C."/>
            <person name="Schiffer M."/>
            <person name="Pearce S."/>
            <person name="Lee S.F."/>
            <person name="McElroy K."/>
            <person name="Stocker A."/>
            <person name="Shirriffs J."/>
            <person name="Cockerell F."/>
            <person name="Coppin C."/>
            <person name="Sgro C.M."/>
            <person name="Karger A."/>
            <person name="Cain J.W."/>
            <person name="Weber J.A."/>
            <person name="Santpere G."/>
            <person name="Kirschner M.W."/>
            <person name="Hoffmann A.A."/>
            <person name="Oakeshott J.G."/>
            <person name="Zhang G."/>
        </authorList>
    </citation>
    <scope>NUCLEOTIDE SEQUENCE</scope>
    <source>
        <strain evidence="13">BGI-SZ-2011g</strain>
    </source>
</reference>
<dbReference type="InterPro" id="IPR017907">
    <property type="entry name" value="Znf_RING_CS"/>
</dbReference>
<dbReference type="CDD" id="cd16532">
    <property type="entry name" value="RING-HC_RNFT1-like"/>
    <property type="match status" value="1"/>
</dbReference>
<feature type="transmembrane region" description="Helical" evidence="11">
    <location>
        <begin position="359"/>
        <end position="379"/>
    </location>
</feature>
<feature type="region of interest" description="Disordered" evidence="10">
    <location>
        <begin position="112"/>
        <end position="154"/>
    </location>
</feature>
<feature type="compositionally biased region" description="Gly residues" evidence="10">
    <location>
        <begin position="198"/>
        <end position="207"/>
    </location>
</feature>
<keyword evidence="8 11" id="KW-0472">Membrane</keyword>
<evidence type="ECO:0000313" key="14">
    <source>
        <dbReference type="Proteomes" id="UP001200034"/>
    </source>
</evidence>
<evidence type="ECO:0000256" key="8">
    <source>
        <dbReference type="ARBA" id="ARBA00023136"/>
    </source>
</evidence>
<dbReference type="GO" id="GO:0008270">
    <property type="term" value="F:zinc ion binding"/>
    <property type="evidence" value="ECO:0007669"/>
    <property type="project" value="UniProtKB-KW"/>
</dbReference>